<evidence type="ECO:0000313" key="2">
    <source>
        <dbReference type="EMBL" id="KPU43630.1"/>
    </source>
</evidence>
<accession>A0A0P8YVA2</accession>
<evidence type="ECO:0000313" key="3">
    <source>
        <dbReference type="Proteomes" id="UP000050326"/>
    </source>
</evidence>
<feature type="transmembrane region" description="Helical" evidence="1">
    <location>
        <begin position="159"/>
        <end position="181"/>
    </location>
</feature>
<feature type="transmembrane region" description="Helical" evidence="1">
    <location>
        <begin position="112"/>
        <end position="131"/>
    </location>
</feature>
<feature type="transmembrane region" description="Helical" evidence="1">
    <location>
        <begin position="187"/>
        <end position="208"/>
    </location>
</feature>
<feature type="transmembrane region" description="Helical" evidence="1">
    <location>
        <begin position="274"/>
        <end position="295"/>
    </location>
</feature>
<comment type="caution">
    <text evidence="2">The sequence shown here is derived from an EMBL/GenBank/DDBJ whole genome shotgun (WGS) entry which is preliminary data.</text>
</comment>
<proteinExistence type="predicted"/>
<feature type="transmembrane region" description="Helical" evidence="1">
    <location>
        <begin position="389"/>
        <end position="408"/>
    </location>
</feature>
<keyword evidence="3" id="KW-1185">Reference proteome</keyword>
<feature type="transmembrane region" description="Helical" evidence="1">
    <location>
        <begin position="307"/>
        <end position="327"/>
    </location>
</feature>
<feature type="transmembrane region" description="Helical" evidence="1">
    <location>
        <begin position="21"/>
        <end position="41"/>
    </location>
</feature>
<feature type="transmembrane region" description="Helical" evidence="1">
    <location>
        <begin position="243"/>
        <end position="268"/>
    </location>
</feature>
<dbReference type="SUPFAM" id="SSF103473">
    <property type="entry name" value="MFS general substrate transporter"/>
    <property type="match status" value="1"/>
</dbReference>
<dbReference type="Pfam" id="PF13347">
    <property type="entry name" value="MFS_2"/>
    <property type="match status" value="1"/>
</dbReference>
<dbReference type="GO" id="GO:0005886">
    <property type="term" value="C:plasma membrane"/>
    <property type="evidence" value="ECO:0007669"/>
    <property type="project" value="TreeGrafter"/>
</dbReference>
<sequence>MNEAPKLTNLHINTYALSNSLNSMAFTVPMTFLTLFMTDYLRISPVAIGTGMLIAKTVDFLVGLIAGIFIEQSNMKKGKYLSWIRLLTITLFFGNIVQMIDTSSFISNATVRLAIVMIFYMMFHCSMNFYATSRAAMIPKMAGHNMEDRKKITARQGQFAAATAIITSAVTLPAVQLVQNITGSASLGYFIVAAVFSVAFATVNLIFVKIAAPFDPPQASVASVRKPPTVGQMVTSVVTNKQMLVLFFGFTAFTIGTQLYAGITAYYFRVTGTFAFMTVAMTARSICALLASLVAPALGRKIGKKGSLIFGWFIYALSTISIWAFGINSDGSANLVVMTVAMCLCQGAMYIYTVFTANYYLDCGEYGYYDTGIDNRTMALTVMNWPTKIGFALGGSLVGYCLAWSGYIAPTATTAATFTYMNRFTMSIGLIPGICMLIGATIILVAYKLTDTQAAEYAKLNAEREAGAAAKAAN</sequence>
<name>A0A0P8YVA2_9CLOT</name>
<dbReference type="PANTHER" id="PTHR11328">
    <property type="entry name" value="MAJOR FACILITATOR SUPERFAMILY DOMAIN-CONTAINING PROTEIN"/>
    <property type="match status" value="1"/>
</dbReference>
<organism evidence="2 3">
    <name type="scientific">Oxobacter pfennigii</name>
    <dbReference type="NCBI Taxonomy" id="36849"/>
    <lineage>
        <taxon>Bacteria</taxon>
        <taxon>Bacillati</taxon>
        <taxon>Bacillota</taxon>
        <taxon>Clostridia</taxon>
        <taxon>Eubacteriales</taxon>
        <taxon>Clostridiaceae</taxon>
        <taxon>Oxobacter</taxon>
    </lineage>
</organism>
<dbReference type="Gene3D" id="1.20.1250.20">
    <property type="entry name" value="MFS general substrate transporter like domains"/>
    <property type="match status" value="2"/>
</dbReference>
<dbReference type="InterPro" id="IPR039672">
    <property type="entry name" value="MFS_2"/>
</dbReference>
<dbReference type="GO" id="GO:0008643">
    <property type="term" value="P:carbohydrate transport"/>
    <property type="evidence" value="ECO:0007669"/>
    <property type="project" value="InterPro"/>
</dbReference>
<keyword evidence="1" id="KW-1133">Transmembrane helix</keyword>
<feature type="transmembrane region" description="Helical" evidence="1">
    <location>
        <begin position="47"/>
        <end position="70"/>
    </location>
</feature>
<dbReference type="PANTHER" id="PTHR11328:SF24">
    <property type="entry name" value="MAJOR FACILITATOR SUPERFAMILY (MFS) PROFILE DOMAIN-CONTAINING PROTEIN"/>
    <property type="match status" value="1"/>
</dbReference>
<dbReference type="GO" id="GO:0015293">
    <property type="term" value="F:symporter activity"/>
    <property type="evidence" value="ECO:0007669"/>
    <property type="project" value="InterPro"/>
</dbReference>
<keyword evidence="1" id="KW-0472">Membrane</keyword>
<dbReference type="STRING" id="36849.OXPF_30720"/>
<dbReference type="OrthoDB" id="9764596at2"/>
<dbReference type="AlphaFoldDB" id="A0A0P8YVA2"/>
<feature type="transmembrane region" description="Helical" evidence="1">
    <location>
        <begin position="428"/>
        <end position="447"/>
    </location>
</feature>
<gene>
    <name evidence="2" type="primary">uidB</name>
    <name evidence="2" type="ORF">OXPF_30720</name>
</gene>
<evidence type="ECO:0000256" key="1">
    <source>
        <dbReference type="SAM" id="Phobius"/>
    </source>
</evidence>
<protein>
    <submittedName>
        <fullName evidence="2">Glucuronide carrier protein</fullName>
    </submittedName>
</protein>
<keyword evidence="1" id="KW-0812">Transmembrane</keyword>
<feature type="transmembrane region" description="Helical" evidence="1">
    <location>
        <begin position="333"/>
        <end position="352"/>
    </location>
</feature>
<dbReference type="RefSeq" id="WP_054876062.1">
    <property type="nucleotide sequence ID" value="NZ_LKET01000039.1"/>
</dbReference>
<dbReference type="EMBL" id="LKET01000039">
    <property type="protein sequence ID" value="KPU43630.1"/>
    <property type="molecule type" value="Genomic_DNA"/>
</dbReference>
<feature type="transmembrane region" description="Helical" evidence="1">
    <location>
        <begin position="82"/>
        <end position="100"/>
    </location>
</feature>
<reference evidence="2 3" key="1">
    <citation type="submission" date="2015-09" db="EMBL/GenBank/DDBJ databases">
        <title>Genome sequence of Oxobacter pfennigii DSM 3222.</title>
        <authorList>
            <person name="Poehlein A."/>
            <person name="Bengelsdorf F.R."/>
            <person name="Schiel-Bengelsdorf B."/>
            <person name="Duerre P."/>
            <person name="Daniel R."/>
        </authorList>
    </citation>
    <scope>NUCLEOTIDE SEQUENCE [LARGE SCALE GENOMIC DNA]</scope>
    <source>
        <strain evidence="2 3">DSM 3222</strain>
    </source>
</reference>
<dbReference type="Proteomes" id="UP000050326">
    <property type="component" value="Unassembled WGS sequence"/>
</dbReference>
<dbReference type="InterPro" id="IPR036259">
    <property type="entry name" value="MFS_trans_sf"/>
</dbReference>